<gene>
    <name evidence="4" type="primary">X975_23821</name>
    <name evidence="4" type="ORF">TNCV_3274931</name>
</gene>
<dbReference type="InterPro" id="IPR009057">
    <property type="entry name" value="Homeodomain-like_sf"/>
</dbReference>
<evidence type="ECO:0000256" key="1">
    <source>
        <dbReference type="ARBA" id="ARBA00004123"/>
    </source>
</evidence>
<accession>A0A8X6STD1</accession>
<dbReference type="GO" id="GO:0003677">
    <property type="term" value="F:DNA binding"/>
    <property type="evidence" value="ECO:0007669"/>
    <property type="project" value="InterPro"/>
</dbReference>
<dbReference type="GO" id="GO:0006313">
    <property type="term" value="P:DNA transposition"/>
    <property type="evidence" value="ECO:0007669"/>
    <property type="project" value="InterPro"/>
</dbReference>
<dbReference type="Pfam" id="PF01498">
    <property type="entry name" value="HTH_Tnp_Tc3_2"/>
    <property type="match status" value="1"/>
</dbReference>
<evidence type="ECO:0000313" key="4">
    <source>
        <dbReference type="EMBL" id="GFY14061.1"/>
    </source>
</evidence>
<dbReference type="GO" id="GO:0015074">
    <property type="term" value="P:DNA integration"/>
    <property type="evidence" value="ECO:0007669"/>
    <property type="project" value="InterPro"/>
</dbReference>
<proteinExistence type="predicted"/>
<dbReference type="EMBL" id="BMAU01021326">
    <property type="protein sequence ID" value="GFY14061.1"/>
    <property type="molecule type" value="Genomic_DNA"/>
</dbReference>
<feature type="region of interest" description="Disordered" evidence="2">
    <location>
        <begin position="1"/>
        <end position="27"/>
    </location>
</feature>
<dbReference type="Proteomes" id="UP000887159">
    <property type="component" value="Unassembled WGS sequence"/>
</dbReference>
<dbReference type="AlphaFoldDB" id="A0A8X6STD1"/>
<evidence type="ECO:0000256" key="2">
    <source>
        <dbReference type="SAM" id="MobiDB-lite"/>
    </source>
</evidence>
<reference evidence="4" key="1">
    <citation type="submission" date="2020-08" db="EMBL/GenBank/DDBJ databases">
        <title>Multicomponent nature underlies the extraordinary mechanical properties of spider dragline silk.</title>
        <authorList>
            <person name="Kono N."/>
            <person name="Nakamura H."/>
            <person name="Mori M."/>
            <person name="Yoshida Y."/>
            <person name="Ohtoshi R."/>
            <person name="Malay A.D."/>
            <person name="Moran D.A.P."/>
            <person name="Tomita M."/>
            <person name="Numata K."/>
            <person name="Arakawa K."/>
        </authorList>
    </citation>
    <scope>NUCLEOTIDE SEQUENCE</scope>
</reference>
<organism evidence="4 5">
    <name type="scientific">Trichonephila clavipes</name>
    <name type="common">Golden silk orbweaver</name>
    <name type="synonym">Nephila clavipes</name>
    <dbReference type="NCBI Taxonomy" id="2585209"/>
    <lineage>
        <taxon>Eukaryota</taxon>
        <taxon>Metazoa</taxon>
        <taxon>Ecdysozoa</taxon>
        <taxon>Arthropoda</taxon>
        <taxon>Chelicerata</taxon>
        <taxon>Arachnida</taxon>
        <taxon>Araneae</taxon>
        <taxon>Araneomorphae</taxon>
        <taxon>Entelegynae</taxon>
        <taxon>Araneoidea</taxon>
        <taxon>Nephilidae</taxon>
        <taxon>Trichonephila</taxon>
    </lineage>
</organism>
<dbReference type="GO" id="GO:0005634">
    <property type="term" value="C:nucleus"/>
    <property type="evidence" value="ECO:0007669"/>
    <property type="project" value="UniProtKB-SubCell"/>
</dbReference>
<dbReference type="InterPro" id="IPR002492">
    <property type="entry name" value="Transposase_Tc1-like"/>
</dbReference>
<evidence type="ECO:0000259" key="3">
    <source>
        <dbReference type="Pfam" id="PF01498"/>
    </source>
</evidence>
<feature type="compositionally biased region" description="Basic and acidic residues" evidence="2">
    <location>
        <begin position="7"/>
        <end position="17"/>
    </location>
</feature>
<name>A0A8X6STD1_TRICX</name>
<comment type="caution">
    <text evidence="4">The sequence shown here is derived from an EMBL/GenBank/DDBJ whole genome shotgun (WGS) entry which is preliminary data.</text>
</comment>
<dbReference type="InterPro" id="IPR036397">
    <property type="entry name" value="RNaseH_sf"/>
</dbReference>
<evidence type="ECO:0000313" key="5">
    <source>
        <dbReference type="Proteomes" id="UP000887159"/>
    </source>
</evidence>
<comment type="subcellular location">
    <subcellularLocation>
        <location evidence="1">Nucleus</location>
    </subcellularLocation>
</comment>
<dbReference type="SUPFAM" id="SSF46689">
    <property type="entry name" value="Homeodomain-like"/>
    <property type="match status" value="1"/>
</dbReference>
<keyword evidence="5" id="KW-1185">Reference proteome</keyword>
<feature type="domain" description="Transposase Tc1-like" evidence="3">
    <location>
        <begin position="82"/>
        <end position="154"/>
    </location>
</feature>
<protein>
    <submittedName>
        <fullName evidence="4">Transposable element Tcb2 transposase</fullName>
    </submittedName>
</protein>
<dbReference type="Gene3D" id="3.30.420.10">
    <property type="entry name" value="Ribonuclease H-like superfamily/Ribonuclease H"/>
    <property type="match status" value="1"/>
</dbReference>
<sequence>MKLQKRRSGDQYSEHKKSPGRLHTWKNNQKAGGGAYCVTSVAAKFGINESVVSHALKTYQTTGTAVRKIGGGHPRTTTAGNDRCITLQVKKGRQQSASAIAQQLCTATWRQVSRFTVARRLQKGGLFAQRPERCLPLKVAHRRNRLHWCREHKNWTTDQWGRVLFTDESRFSTRSDSQRVLIWRAIETRFYSSNIKERHRYGGPGVLVWRGIMLNAGELSFTFSTDGL</sequence>